<protein>
    <submittedName>
        <fullName evidence="1">Uncharacterized protein</fullName>
    </submittedName>
</protein>
<reference evidence="1 2" key="1">
    <citation type="submission" date="2021-06" db="EMBL/GenBank/DDBJ databases">
        <authorList>
            <person name="Palmer J.M."/>
        </authorList>
    </citation>
    <scope>NUCLEOTIDE SEQUENCE [LARGE SCALE GENOMIC DNA]</scope>
    <source>
        <strain evidence="1 2">XR_2019</strain>
        <tissue evidence="1">Muscle</tissue>
    </source>
</reference>
<name>A0ABV0WDR0_9TELE</name>
<keyword evidence="2" id="KW-1185">Reference proteome</keyword>
<dbReference type="EMBL" id="JAHRIM010040803">
    <property type="protein sequence ID" value="MEQ2266856.1"/>
    <property type="molecule type" value="Genomic_DNA"/>
</dbReference>
<sequence length="108" mass="12042">MDLILSVHHETQRFFIPGPFLQATLHRTLGSGSCILDLVVLDRIYVLVIGEVLNPDSDLHLSALKPRRQSHDASTHHLLHPIIIWVGLIPDPEGPSTFFPSGKPGLRR</sequence>
<proteinExistence type="predicted"/>
<organism evidence="1 2">
    <name type="scientific">Xenotaenia resolanae</name>
    <dbReference type="NCBI Taxonomy" id="208358"/>
    <lineage>
        <taxon>Eukaryota</taxon>
        <taxon>Metazoa</taxon>
        <taxon>Chordata</taxon>
        <taxon>Craniata</taxon>
        <taxon>Vertebrata</taxon>
        <taxon>Euteleostomi</taxon>
        <taxon>Actinopterygii</taxon>
        <taxon>Neopterygii</taxon>
        <taxon>Teleostei</taxon>
        <taxon>Neoteleostei</taxon>
        <taxon>Acanthomorphata</taxon>
        <taxon>Ovalentaria</taxon>
        <taxon>Atherinomorphae</taxon>
        <taxon>Cyprinodontiformes</taxon>
        <taxon>Goodeidae</taxon>
        <taxon>Xenotaenia</taxon>
    </lineage>
</organism>
<gene>
    <name evidence="1" type="ORF">XENORESO_020029</name>
</gene>
<evidence type="ECO:0000313" key="1">
    <source>
        <dbReference type="EMBL" id="MEQ2266856.1"/>
    </source>
</evidence>
<evidence type="ECO:0000313" key="2">
    <source>
        <dbReference type="Proteomes" id="UP001444071"/>
    </source>
</evidence>
<comment type="caution">
    <text evidence="1">The sequence shown here is derived from an EMBL/GenBank/DDBJ whole genome shotgun (WGS) entry which is preliminary data.</text>
</comment>
<accession>A0ABV0WDR0</accession>
<dbReference type="Proteomes" id="UP001444071">
    <property type="component" value="Unassembled WGS sequence"/>
</dbReference>